<gene>
    <name evidence="2" type="ORF">DCK97_20380</name>
</gene>
<keyword evidence="1" id="KW-0812">Transmembrane</keyword>
<dbReference type="Proteomes" id="UP000257706">
    <property type="component" value="Unassembled WGS sequence"/>
</dbReference>
<dbReference type="EMBL" id="DMAI01000333">
    <property type="protein sequence ID" value="HAE49778.1"/>
    <property type="molecule type" value="Genomic_DNA"/>
</dbReference>
<reference evidence="2 3" key="1">
    <citation type="journal article" date="2018" name="Nat. Biotechnol.">
        <title>A standardized bacterial taxonomy based on genome phylogeny substantially revises the tree of life.</title>
        <authorList>
            <person name="Parks D.H."/>
            <person name="Chuvochina M."/>
            <person name="Waite D.W."/>
            <person name="Rinke C."/>
            <person name="Skarshewski A."/>
            <person name="Chaumeil P.A."/>
            <person name="Hugenholtz P."/>
        </authorList>
    </citation>
    <scope>NUCLEOTIDE SEQUENCE [LARGE SCALE GENOMIC DNA]</scope>
    <source>
        <strain evidence="2">UBA8739</strain>
    </source>
</reference>
<keyword evidence="1" id="KW-1133">Transmembrane helix</keyword>
<feature type="non-terminal residue" evidence="2">
    <location>
        <position position="130"/>
    </location>
</feature>
<organism evidence="2 3">
    <name type="scientific">Tistrella mobilis</name>
    <dbReference type="NCBI Taxonomy" id="171437"/>
    <lineage>
        <taxon>Bacteria</taxon>
        <taxon>Pseudomonadati</taxon>
        <taxon>Pseudomonadota</taxon>
        <taxon>Alphaproteobacteria</taxon>
        <taxon>Geminicoccales</taxon>
        <taxon>Geminicoccaceae</taxon>
        <taxon>Tistrella</taxon>
    </lineage>
</organism>
<dbReference type="AlphaFoldDB" id="A0A3B9IQ00"/>
<keyword evidence="1" id="KW-0472">Membrane</keyword>
<protein>
    <recommendedName>
        <fullName evidence="4">Two-component sensor histidine kinase</fullName>
    </recommendedName>
</protein>
<evidence type="ECO:0000313" key="2">
    <source>
        <dbReference type="EMBL" id="HAE49778.1"/>
    </source>
</evidence>
<sequence length="130" mass="13535">MTADAAGLFRHLRRTSAARIVAMYLAVFVASTGIVLGAVTWAALTLIDQQIDQTLDAEVRGLAEQYRIEGLGRLIEVVRARSGAPRGRPGPNPGATPGMGLGGIYLLAAPDGVPIEGTLDAWPRAAEGTA</sequence>
<accession>A0A3B9IQ00</accession>
<evidence type="ECO:0000313" key="3">
    <source>
        <dbReference type="Proteomes" id="UP000257706"/>
    </source>
</evidence>
<evidence type="ECO:0000256" key="1">
    <source>
        <dbReference type="SAM" id="Phobius"/>
    </source>
</evidence>
<proteinExistence type="predicted"/>
<comment type="caution">
    <text evidence="2">The sequence shown here is derived from an EMBL/GenBank/DDBJ whole genome shotgun (WGS) entry which is preliminary data.</text>
</comment>
<feature type="transmembrane region" description="Helical" evidence="1">
    <location>
        <begin position="21"/>
        <end position="44"/>
    </location>
</feature>
<name>A0A3B9IQ00_9PROT</name>
<evidence type="ECO:0008006" key="4">
    <source>
        <dbReference type="Google" id="ProtNLM"/>
    </source>
</evidence>